<gene>
    <name evidence="5" type="ORF">D9X91_14230</name>
</gene>
<protein>
    <submittedName>
        <fullName evidence="5">Flavin monoamine oxidase family protein</fullName>
    </submittedName>
</protein>
<dbReference type="Pfam" id="PF01593">
    <property type="entry name" value="Amino_oxidase"/>
    <property type="match status" value="1"/>
</dbReference>
<dbReference type="InterPro" id="IPR050281">
    <property type="entry name" value="Flavin_monoamine_oxidase"/>
</dbReference>
<evidence type="ECO:0000313" key="6">
    <source>
        <dbReference type="Proteomes" id="UP000276770"/>
    </source>
</evidence>
<dbReference type="Proteomes" id="UP000276770">
    <property type="component" value="Unassembled WGS sequence"/>
</dbReference>
<evidence type="ECO:0000313" key="5">
    <source>
        <dbReference type="EMBL" id="RLQ94219.1"/>
    </source>
</evidence>
<dbReference type="InterPro" id="IPR036188">
    <property type="entry name" value="FAD/NAD-bd_sf"/>
</dbReference>
<keyword evidence="6" id="KW-1185">Reference proteome</keyword>
<dbReference type="SUPFAM" id="SSF51905">
    <property type="entry name" value="FAD/NAD(P)-binding domain"/>
    <property type="match status" value="1"/>
</dbReference>
<dbReference type="GO" id="GO:0009063">
    <property type="term" value="P:amino acid catabolic process"/>
    <property type="evidence" value="ECO:0007669"/>
    <property type="project" value="TreeGrafter"/>
</dbReference>
<comment type="caution">
    <text evidence="5">The sequence shown here is derived from an EMBL/GenBank/DDBJ whole genome shotgun (WGS) entry which is preliminary data.</text>
</comment>
<evidence type="ECO:0000256" key="2">
    <source>
        <dbReference type="ARBA" id="ARBA00023002"/>
    </source>
</evidence>
<accession>A0A3L7JVS8</accession>
<dbReference type="RefSeq" id="WP_121681310.1">
    <property type="nucleotide sequence ID" value="NZ_RCVZ01000010.1"/>
</dbReference>
<dbReference type="AlphaFoldDB" id="A0A3L7JVS8"/>
<feature type="domain" description="Amine oxidase" evidence="4">
    <location>
        <begin position="38"/>
        <end position="484"/>
    </location>
</feature>
<evidence type="ECO:0000259" key="4">
    <source>
        <dbReference type="Pfam" id="PF01593"/>
    </source>
</evidence>
<feature type="binding site" evidence="3">
    <location>
        <begin position="58"/>
        <end position="59"/>
    </location>
    <ligand>
        <name>FAD</name>
        <dbReference type="ChEBI" id="CHEBI:57692"/>
    </ligand>
</feature>
<feature type="binding site" evidence="3">
    <location>
        <begin position="83"/>
        <end position="86"/>
    </location>
    <ligand>
        <name>FAD</name>
        <dbReference type="ChEBI" id="CHEBI:57692"/>
    </ligand>
</feature>
<organism evidence="5 6">
    <name type="scientific">Falsibacillus albus</name>
    <dbReference type="NCBI Taxonomy" id="2478915"/>
    <lineage>
        <taxon>Bacteria</taxon>
        <taxon>Bacillati</taxon>
        <taxon>Bacillota</taxon>
        <taxon>Bacilli</taxon>
        <taxon>Bacillales</taxon>
        <taxon>Bacillaceae</taxon>
        <taxon>Falsibacillus</taxon>
    </lineage>
</organism>
<keyword evidence="2" id="KW-0560">Oxidoreductase</keyword>
<feature type="binding site" evidence="3">
    <location>
        <position position="86"/>
    </location>
    <ligand>
        <name>substrate</name>
    </ligand>
</feature>
<dbReference type="InterPro" id="IPR002937">
    <property type="entry name" value="Amino_oxidase"/>
</dbReference>
<sequence length="490" mass="55740">MTNYLPPYYTPSQLTHIIRNGLPKTDSPKDILIAGAGMAGLVAASILKQAGHRVKIIEARSRVGGRVYTIRSPFTDENYFDAGAMRIPNMHYLVFEYINKFGLQVNPFVNSSPNDLIYVNGIMTRSYLYQQNPDILKYPVSPIEKGKTDYELIKFRVQGIIDYINQNPLKNWPKVVKNLQKYSFTTYFRNNQNGESLSPGAMEMVKVLSDVEGVPEFSFLELLREFMILFNKEVQFYEIPGGMDQLPKAFLPDLKDDIIFHQKLTRIEQGKDQVTFSFIDTHSDSTSQLSADYAIVTLPFTILQFVEIEPRSSFSHDKWKAIRELHSVPSTKTGIQFNSRFWEKQGLFGGKTMTDLPIRLAYYPSHGFGEKSGVVLGSYTWEDDALIWMCKSEEERIQETLKELAFIHGEEIRSHFVTGASHSWSLDPYATGAYTLFKPDQELNLYPVISAAEGRVHFAGEHTSLPHGWIQGAIESGIRTAIEVNNRQKG</sequence>
<dbReference type="OrthoDB" id="25353at2"/>
<dbReference type="Gene3D" id="3.50.50.60">
    <property type="entry name" value="FAD/NAD(P)-binding domain"/>
    <property type="match status" value="1"/>
</dbReference>
<name>A0A3L7JVS8_9BACI</name>
<dbReference type="PANTHER" id="PTHR10742:SF342">
    <property type="entry name" value="AMINE OXIDASE"/>
    <property type="match status" value="1"/>
</dbReference>
<dbReference type="Gene3D" id="3.90.660.10">
    <property type="match status" value="1"/>
</dbReference>
<dbReference type="InterPro" id="IPR001613">
    <property type="entry name" value="Flavin_amine_oxidase"/>
</dbReference>
<dbReference type="PANTHER" id="PTHR10742">
    <property type="entry name" value="FLAVIN MONOAMINE OXIDASE"/>
    <property type="match status" value="1"/>
</dbReference>
<reference evidence="5 6" key="1">
    <citation type="submission" date="2018-10" db="EMBL/GenBank/DDBJ databases">
        <title>Falsibacillus sp. genome draft.</title>
        <authorList>
            <person name="Shi S."/>
        </authorList>
    </citation>
    <scope>NUCLEOTIDE SEQUENCE [LARGE SCALE GENOMIC DNA]</scope>
    <source>
        <strain evidence="5 6">GY 10110</strain>
    </source>
</reference>
<dbReference type="PRINTS" id="PR00757">
    <property type="entry name" value="AMINEOXDASEF"/>
</dbReference>
<dbReference type="Gene3D" id="1.10.405.10">
    <property type="entry name" value="Guanine Nucleotide Dissociation Inhibitor, domain 1"/>
    <property type="match status" value="1"/>
</dbReference>
<feature type="binding site" evidence="3">
    <location>
        <position position="461"/>
    </location>
    <ligand>
        <name>FAD</name>
        <dbReference type="ChEBI" id="CHEBI:57692"/>
    </ligand>
</feature>
<evidence type="ECO:0000256" key="3">
    <source>
        <dbReference type="PIRSR" id="PIRSR601613-1"/>
    </source>
</evidence>
<proteinExistence type="predicted"/>
<dbReference type="GO" id="GO:0001716">
    <property type="term" value="F:L-amino-acid oxidase activity"/>
    <property type="evidence" value="ECO:0007669"/>
    <property type="project" value="TreeGrafter"/>
</dbReference>
<dbReference type="SUPFAM" id="SSF54373">
    <property type="entry name" value="FAD-linked reductases, C-terminal domain"/>
    <property type="match status" value="1"/>
</dbReference>
<evidence type="ECO:0000256" key="1">
    <source>
        <dbReference type="ARBA" id="ARBA00001974"/>
    </source>
</evidence>
<dbReference type="EMBL" id="RCVZ01000010">
    <property type="protein sequence ID" value="RLQ94219.1"/>
    <property type="molecule type" value="Genomic_DNA"/>
</dbReference>
<comment type="cofactor">
    <cofactor evidence="1">
        <name>FAD</name>
        <dbReference type="ChEBI" id="CHEBI:57692"/>
    </cofactor>
</comment>